<feature type="domain" description="BTB" evidence="1">
    <location>
        <begin position="2"/>
        <end position="68"/>
    </location>
</feature>
<dbReference type="SUPFAM" id="SSF54695">
    <property type="entry name" value="POZ domain"/>
    <property type="match status" value="1"/>
</dbReference>
<sequence length="304" mass="34127">NGSVVLQAQNTQFRVHFSILSLHSTFFRDMQGLPQPHDQLEPTVEGCPLIVVHDSVEDVEYLLKALYNPGLFDEAAIPFPYIASFVRLGRKYEFRNLFNIAVGRLAFENPATLKKYDALMDTLELAAGKRVPHSTTRIVNYPGIRQDTLTLVRENGLLALLPCAYYRVLSYSIDEIFSGISRPDGTTSRLSSIDLRTCAVGLERVLAMQFMPDSPLGWIILWKPTDDCKSVSTCQSWRDTFISSILISGPKVYSLSVLTLENTQLCVSCKEPAGRAAIAGRAKFWEDLPSFFDLPPWSELRNDI</sequence>
<comment type="caution">
    <text evidence="2">The sequence shown here is derived from an EMBL/GenBank/DDBJ whole genome shotgun (WGS) entry which is preliminary data.</text>
</comment>
<dbReference type="Pfam" id="PF00651">
    <property type="entry name" value="BTB"/>
    <property type="match status" value="1"/>
</dbReference>
<dbReference type="InterPro" id="IPR011333">
    <property type="entry name" value="SKP1/BTB/POZ_sf"/>
</dbReference>
<gene>
    <name evidence="2" type="ORF">C8F04DRAFT_949202</name>
</gene>
<feature type="non-terminal residue" evidence="2">
    <location>
        <position position="1"/>
    </location>
</feature>
<dbReference type="AlphaFoldDB" id="A0AAD6T7F7"/>
<reference evidence="2" key="1">
    <citation type="submission" date="2023-03" db="EMBL/GenBank/DDBJ databases">
        <title>Massive genome expansion in bonnet fungi (Mycena s.s.) driven by repeated elements and novel gene families across ecological guilds.</title>
        <authorList>
            <consortium name="Lawrence Berkeley National Laboratory"/>
            <person name="Harder C.B."/>
            <person name="Miyauchi S."/>
            <person name="Viragh M."/>
            <person name="Kuo A."/>
            <person name="Thoen E."/>
            <person name="Andreopoulos B."/>
            <person name="Lu D."/>
            <person name="Skrede I."/>
            <person name="Drula E."/>
            <person name="Henrissat B."/>
            <person name="Morin E."/>
            <person name="Kohler A."/>
            <person name="Barry K."/>
            <person name="LaButti K."/>
            <person name="Morin E."/>
            <person name="Salamov A."/>
            <person name="Lipzen A."/>
            <person name="Mereny Z."/>
            <person name="Hegedus B."/>
            <person name="Baldrian P."/>
            <person name="Stursova M."/>
            <person name="Weitz H."/>
            <person name="Taylor A."/>
            <person name="Grigoriev I.V."/>
            <person name="Nagy L.G."/>
            <person name="Martin F."/>
            <person name="Kauserud H."/>
        </authorList>
    </citation>
    <scope>NUCLEOTIDE SEQUENCE</scope>
    <source>
        <strain evidence="2">CBHHK200</strain>
    </source>
</reference>
<dbReference type="PROSITE" id="PS50097">
    <property type="entry name" value="BTB"/>
    <property type="match status" value="1"/>
</dbReference>
<accession>A0AAD6T7F7</accession>
<evidence type="ECO:0000313" key="3">
    <source>
        <dbReference type="Proteomes" id="UP001218188"/>
    </source>
</evidence>
<dbReference type="EMBL" id="JARJCM010000025">
    <property type="protein sequence ID" value="KAJ7039805.1"/>
    <property type="molecule type" value="Genomic_DNA"/>
</dbReference>
<dbReference type="InterPro" id="IPR000210">
    <property type="entry name" value="BTB/POZ_dom"/>
</dbReference>
<name>A0AAD6T7F7_9AGAR</name>
<evidence type="ECO:0000313" key="2">
    <source>
        <dbReference type="EMBL" id="KAJ7039805.1"/>
    </source>
</evidence>
<proteinExistence type="predicted"/>
<dbReference type="Gene3D" id="3.30.710.10">
    <property type="entry name" value="Potassium Channel Kv1.1, Chain A"/>
    <property type="match status" value="1"/>
</dbReference>
<keyword evidence="3" id="KW-1185">Reference proteome</keyword>
<organism evidence="2 3">
    <name type="scientific">Mycena alexandri</name>
    <dbReference type="NCBI Taxonomy" id="1745969"/>
    <lineage>
        <taxon>Eukaryota</taxon>
        <taxon>Fungi</taxon>
        <taxon>Dikarya</taxon>
        <taxon>Basidiomycota</taxon>
        <taxon>Agaricomycotina</taxon>
        <taxon>Agaricomycetes</taxon>
        <taxon>Agaricomycetidae</taxon>
        <taxon>Agaricales</taxon>
        <taxon>Marasmiineae</taxon>
        <taxon>Mycenaceae</taxon>
        <taxon>Mycena</taxon>
    </lineage>
</organism>
<evidence type="ECO:0000259" key="1">
    <source>
        <dbReference type="PROSITE" id="PS50097"/>
    </source>
</evidence>
<dbReference type="Proteomes" id="UP001218188">
    <property type="component" value="Unassembled WGS sequence"/>
</dbReference>
<protein>
    <recommendedName>
        <fullName evidence="1">BTB domain-containing protein</fullName>
    </recommendedName>
</protein>